<evidence type="ECO:0000313" key="1">
    <source>
        <dbReference type="EMBL" id="RIB27177.1"/>
    </source>
</evidence>
<dbReference type="OrthoDB" id="2376871at2759"/>
<dbReference type="AlphaFoldDB" id="A0A397W0Q0"/>
<reference evidence="1 2" key="1">
    <citation type="submission" date="2018-06" db="EMBL/GenBank/DDBJ databases">
        <title>Comparative genomics reveals the genomic features of Rhizophagus irregularis, R. cerebriforme, R. diaphanum and Gigaspora rosea, and their symbiotic lifestyle signature.</title>
        <authorList>
            <person name="Morin E."/>
            <person name="San Clemente H."/>
            <person name="Chen E.C.H."/>
            <person name="De La Providencia I."/>
            <person name="Hainaut M."/>
            <person name="Kuo A."/>
            <person name="Kohler A."/>
            <person name="Murat C."/>
            <person name="Tang N."/>
            <person name="Roy S."/>
            <person name="Loubradou J."/>
            <person name="Henrissat B."/>
            <person name="Grigoriev I.V."/>
            <person name="Corradi N."/>
            <person name="Roux C."/>
            <person name="Martin F.M."/>
        </authorList>
    </citation>
    <scope>NUCLEOTIDE SEQUENCE [LARGE SCALE GENOMIC DNA]</scope>
    <source>
        <strain evidence="1 2">DAOM 194757</strain>
    </source>
</reference>
<organism evidence="1 2">
    <name type="scientific">Gigaspora rosea</name>
    <dbReference type="NCBI Taxonomy" id="44941"/>
    <lineage>
        <taxon>Eukaryota</taxon>
        <taxon>Fungi</taxon>
        <taxon>Fungi incertae sedis</taxon>
        <taxon>Mucoromycota</taxon>
        <taxon>Glomeromycotina</taxon>
        <taxon>Glomeromycetes</taxon>
        <taxon>Diversisporales</taxon>
        <taxon>Gigasporaceae</taxon>
        <taxon>Gigaspora</taxon>
    </lineage>
</organism>
<dbReference type="EMBL" id="QKWP01000108">
    <property type="protein sequence ID" value="RIB27177.1"/>
    <property type="molecule type" value="Genomic_DNA"/>
</dbReference>
<accession>A0A397W0Q0</accession>
<dbReference type="Proteomes" id="UP000266673">
    <property type="component" value="Unassembled WGS sequence"/>
</dbReference>
<sequence length="173" mass="20366">MQTSITMFKRRRMNHNAKLKYNAYLSGHANTNQHVIIGRNAKKDGYVDTILCVKANGIAEKIGDAYRYIQYGAEIYGMKCQTKFECQKKPPHEKWKCPHSPECYNKWKCQNKWQCQHKEKCDMSNPLLKWKCQEKCQHRCQNKKNLKKNLKQCFNSLCTNILMNGNVDTNVKI</sequence>
<gene>
    <name evidence="1" type="ORF">C2G38_2029591</name>
</gene>
<protein>
    <submittedName>
        <fullName evidence="1">Uncharacterized protein</fullName>
    </submittedName>
</protein>
<name>A0A397W0Q0_9GLOM</name>
<comment type="caution">
    <text evidence="1">The sequence shown here is derived from an EMBL/GenBank/DDBJ whole genome shotgun (WGS) entry which is preliminary data.</text>
</comment>
<keyword evidence="2" id="KW-1185">Reference proteome</keyword>
<proteinExistence type="predicted"/>
<evidence type="ECO:0000313" key="2">
    <source>
        <dbReference type="Proteomes" id="UP000266673"/>
    </source>
</evidence>